<comment type="caution">
    <text evidence="1">The sequence shown here is derived from an EMBL/GenBank/DDBJ whole genome shotgun (WGS) entry which is preliminary data.</text>
</comment>
<name>A0A8S3PV92_MYTED</name>
<reference evidence="1" key="1">
    <citation type="submission" date="2021-03" db="EMBL/GenBank/DDBJ databases">
        <authorList>
            <person name="Bekaert M."/>
        </authorList>
    </citation>
    <scope>NUCLEOTIDE SEQUENCE</scope>
</reference>
<accession>A0A8S3PV92</accession>
<proteinExistence type="predicted"/>
<evidence type="ECO:0000313" key="1">
    <source>
        <dbReference type="EMBL" id="CAG2187854.1"/>
    </source>
</evidence>
<gene>
    <name evidence="1" type="ORF">MEDL_3300</name>
</gene>
<evidence type="ECO:0000313" key="2">
    <source>
        <dbReference type="Proteomes" id="UP000683360"/>
    </source>
</evidence>
<sequence length="268" mass="31298">MSDIEVVCSNLTAVSLQISRPFIRVFGVTSLLHPPDRQLNKGKLFINRFLKYATTDFMPLIFFSEFCQLVGKTMDIHTKCPNRLKYKLVKQYLPYLIIGLRVDAVSSWMYLATYYYCIGKYKVSLQLINHALTECTTDKLFHVNNIGIANNLSEIEKHGIRRKLWKCRHLYKKHVINEISFYYNSRVIPPELDVQLTTATFIPPLVYIRFLRFLCFFRLNEKSKFMQAIQDLRSSMDEKFFNGEVSSHGEVYKCLAIALEIYGGKERG</sequence>
<dbReference type="Proteomes" id="UP000683360">
    <property type="component" value="Unassembled WGS sequence"/>
</dbReference>
<keyword evidence="2" id="KW-1185">Reference proteome</keyword>
<protein>
    <submittedName>
        <fullName evidence="1">Uncharacterized protein</fullName>
    </submittedName>
</protein>
<dbReference type="AlphaFoldDB" id="A0A8S3PV92"/>
<dbReference type="EMBL" id="CAJPWZ010000188">
    <property type="protein sequence ID" value="CAG2187854.1"/>
    <property type="molecule type" value="Genomic_DNA"/>
</dbReference>
<organism evidence="1 2">
    <name type="scientific">Mytilus edulis</name>
    <name type="common">Blue mussel</name>
    <dbReference type="NCBI Taxonomy" id="6550"/>
    <lineage>
        <taxon>Eukaryota</taxon>
        <taxon>Metazoa</taxon>
        <taxon>Spiralia</taxon>
        <taxon>Lophotrochozoa</taxon>
        <taxon>Mollusca</taxon>
        <taxon>Bivalvia</taxon>
        <taxon>Autobranchia</taxon>
        <taxon>Pteriomorphia</taxon>
        <taxon>Mytilida</taxon>
        <taxon>Mytiloidea</taxon>
        <taxon>Mytilidae</taxon>
        <taxon>Mytilinae</taxon>
        <taxon>Mytilus</taxon>
    </lineage>
</organism>